<gene>
    <name evidence="8" type="ORF">WJX73_006353</name>
</gene>
<keyword evidence="9" id="KW-1185">Reference proteome</keyword>
<dbReference type="PANTHER" id="PTHR10534">
    <property type="entry name" value="PYRIDOXAL KINASE"/>
    <property type="match status" value="1"/>
</dbReference>
<dbReference type="GO" id="GO:0008478">
    <property type="term" value="F:pyridoxal kinase activity"/>
    <property type="evidence" value="ECO:0007669"/>
    <property type="project" value="UniProtKB-EC"/>
</dbReference>
<keyword evidence="3" id="KW-0808">Transferase</keyword>
<dbReference type="Gene3D" id="3.40.1190.20">
    <property type="match status" value="1"/>
</dbReference>
<dbReference type="Proteomes" id="UP001465755">
    <property type="component" value="Unassembled WGS sequence"/>
</dbReference>
<evidence type="ECO:0000256" key="3">
    <source>
        <dbReference type="ARBA" id="ARBA00022679"/>
    </source>
</evidence>
<dbReference type="NCBIfam" id="TIGR00687">
    <property type="entry name" value="pyridox_kin"/>
    <property type="match status" value="1"/>
</dbReference>
<organism evidence="8 9">
    <name type="scientific">Symbiochloris irregularis</name>
    <dbReference type="NCBI Taxonomy" id="706552"/>
    <lineage>
        <taxon>Eukaryota</taxon>
        <taxon>Viridiplantae</taxon>
        <taxon>Chlorophyta</taxon>
        <taxon>core chlorophytes</taxon>
        <taxon>Trebouxiophyceae</taxon>
        <taxon>Trebouxiales</taxon>
        <taxon>Trebouxiaceae</taxon>
        <taxon>Symbiochloris</taxon>
    </lineage>
</organism>
<keyword evidence="6" id="KW-0067">ATP-binding</keyword>
<accession>A0AAW1PVY5</accession>
<dbReference type="AlphaFoldDB" id="A0AAW1PVY5"/>
<dbReference type="InterPro" id="IPR004625">
    <property type="entry name" value="PyrdxlKinase"/>
</dbReference>
<feature type="domain" description="Pyridoxamine kinase/Phosphomethylpyrimidine kinase" evidence="7">
    <location>
        <begin position="97"/>
        <end position="274"/>
    </location>
</feature>
<keyword evidence="4" id="KW-0547">Nucleotide-binding</keyword>
<evidence type="ECO:0000313" key="8">
    <source>
        <dbReference type="EMBL" id="KAK9812527.1"/>
    </source>
</evidence>
<dbReference type="GO" id="GO:0005524">
    <property type="term" value="F:ATP binding"/>
    <property type="evidence" value="ECO:0007669"/>
    <property type="project" value="UniProtKB-KW"/>
</dbReference>
<evidence type="ECO:0000256" key="1">
    <source>
        <dbReference type="ARBA" id="ARBA00008805"/>
    </source>
</evidence>
<dbReference type="CDD" id="cd01173">
    <property type="entry name" value="pyridoxal_pyridoxamine_kinase"/>
    <property type="match status" value="1"/>
</dbReference>
<evidence type="ECO:0000256" key="5">
    <source>
        <dbReference type="ARBA" id="ARBA00022777"/>
    </source>
</evidence>
<dbReference type="GO" id="GO:0005829">
    <property type="term" value="C:cytosol"/>
    <property type="evidence" value="ECO:0007669"/>
    <property type="project" value="TreeGrafter"/>
</dbReference>
<reference evidence="8 9" key="1">
    <citation type="journal article" date="2024" name="Nat. Commun.">
        <title>Phylogenomics reveals the evolutionary origins of lichenization in chlorophyte algae.</title>
        <authorList>
            <person name="Puginier C."/>
            <person name="Libourel C."/>
            <person name="Otte J."/>
            <person name="Skaloud P."/>
            <person name="Haon M."/>
            <person name="Grisel S."/>
            <person name="Petersen M."/>
            <person name="Berrin J.G."/>
            <person name="Delaux P.M."/>
            <person name="Dal Grande F."/>
            <person name="Keller J."/>
        </authorList>
    </citation>
    <scope>NUCLEOTIDE SEQUENCE [LARGE SCALE GENOMIC DNA]</scope>
    <source>
        <strain evidence="8 9">SAG 2036</strain>
    </source>
</reference>
<name>A0AAW1PVY5_9CHLO</name>
<evidence type="ECO:0000256" key="6">
    <source>
        <dbReference type="ARBA" id="ARBA00022840"/>
    </source>
</evidence>
<dbReference type="InterPro" id="IPR029056">
    <property type="entry name" value="Ribokinase-like"/>
</dbReference>
<dbReference type="PANTHER" id="PTHR10534:SF2">
    <property type="entry name" value="PYRIDOXAL KINASE"/>
    <property type="match status" value="1"/>
</dbReference>
<proteinExistence type="inferred from homology"/>
<sequence>MSSGSASPGHEGNSAPRVLSIQSHVVHGYVGNRCAVFPLQRLGFDVDFINSVQFSNHTGYPTVKGGVLDGDALWELLEGLQKNDLLQYDYLVTGYIGSLSFLQKIVKVVEVLRRHNSNLTYVCDPVMGDEGKLYVPGDLPSAYRDTVVPLASILTPNQYEAEQLLGSPISSFEDAERACETLLARGPHTVVLTSFSPENADASAIWVIAATSQQQQGQGSSKVKLRIPHIEGSFTGTGDLLTALLLAWLHRLPGDLPGAVEHAIAGLQGVLRATAESCRPLVAASGTREQVCKARELCLIQNQGLLEAPDIQLRAEPL</sequence>
<protein>
    <recommendedName>
        <fullName evidence="2">pyridoxal kinase</fullName>
        <ecNumber evidence="2">2.7.1.35</ecNumber>
    </recommendedName>
</protein>
<comment type="caution">
    <text evidence="8">The sequence shown here is derived from an EMBL/GenBank/DDBJ whole genome shotgun (WGS) entry which is preliminary data.</text>
</comment>
<dbReference type="SUPFAM" id="SSF53613">
    <property type="entry name" value="Ribokinase-like"/>
    <property type="match status" value="1"/>
</dbReference>
<dbReference type="EC" id="2.7.1.35" evidence="2"/>
<evidence type="ECO:0000259" key="7">
    <source>
        <dbReference type="Pfam" id="PF08543"/>
    </source>
</evidence>
<dbReference type="Pfam" id="PF08543">
    <property type="entry name" value="Phos_pyr_kin"/>
    <property type="match status" value="1"/>
</dbReference>
<dbReference type="GO" id="GO:0009443">
    <property type="term" value="P:pyridoxal 5'-phosphate salvage"/>
    <property type="evidence" value="ECO:0007669"/>
    <property type="project" value="InterPro"/>
</dbReference>
<evidence type="ECO:0000313" key="9">
    <source>
        <dbReference type="Proteomes" id="UP001465755"/>
    </source>
</evidence>
<comment type="similarity">
    <text evidence="1">Belongs to the pyridoxine kinase family.</text>
</comment>
<dbReference type="EMBL" id="JALJOQ010000006">
    <property type="protein sequence ID" value="KAK9812527.1"/>
    <property type="molecule type" value="Genomic_DNA"/>
</dbReference>
<evidence type="ECO:0000256" key="2">
    <source>
        <dbReference type="ARBA" id="ARBA00012104"/>
    </source>
</evidence>
<dbReference type="InterPro" id="IPR013749">
    <property type="entry name" value="PM/HMP-P_kinase-1"/>
</dbReference>
<evidence type="ECO:0000256" key="4">
    <source>
        <dbReference type="ARBA" id="ARBA00022741"/>
    </source>
</evidence>
<keyword evidence="5" id="KW-0418">Kinase</keyword>